<evidence type="ECO:0000259" key="2">
    <source>
        <dbReference type="Pfam" id="PF00122"/>
    </source>
</evidence>
<reference evidence="3 4" key="1">
    <citation type="submission" date="2023-10" db="EMBL/GenBank/DDBJ databases">
        <title>Chromosome-scale genome assembly provides insights into flower coloration mechanisms of Canna indica.</title>
        <authorList>
            <person name="Li C."/>
        </authorList>
    </citation>
    <scope>NUCLEOTIDE SEQUENCE [LARGE SCALE GENOMIC DNA]</scope>
    <source>
        <tissue evidence="3">Flower</tissue>
    </source>
</reference>
<dbReference type="InterPro" id="IPR059000">
    <property type="entry name" value="ATPase_P-type_domA"/>
</dbReference>
<feature type="transmembrane region" description="Helical" evidence="1">
    <location>
        <begin position="12"/>
        <end position="36"/>
    </location>
</feature>
<proteinExistence type="predicted"/>
<dbReference type="SUPFAM" id="SSF81653">
    <property type="entry name" value="Calcium ATPase, transduction domain A"/>
    <property type="match status" value="1"/>
</dbReference>
<accession>A0AAQ3K4J2</accession>
<keyword evidence="4" id="KW-1185">Reference proteome</keyword>
<dbReference type="InterPro" id="IPR008250">
    <property type="entry name" value="ATPase_P-typ_transduc_dom_A_sf"/>
</dbReference>
<organism evidence="3 4">
    <name type="scientific">Canna indica</name>
    <name type="common">Indian-shot</name>
    <dbReference type="NCBI Taxonomy" id="4628"/>
    <lineage>
        <taxon>Eukaryota</taxon>
        <taxon>Viridiplantae</taxon>
        <taxon>Streptophyta</taxon>
        <taxon>Embryophyta</taxon>
        <taxon>Tracheophyta</taxon>
        <taxon>Spermatophyta</taxon>
        <taxon>Magnoliopsida</taxon>
        <taxon>Liliopsida</taxon>
        <taxon>Zingiberales</taxon>
        <taxon>Cannaceae</taxon>
        <taxon>Canna</taxon>
    </lineage>
</organism>
<dbReference type="Gene3D" id="1.20.1110.10">
    <property type="entry name" value="Calcium-transporting ATPase, transmembrane domain"/>
    <property type="match status" value="1"/>
</dbReference>
<keyword evidence="1" id="KW-0472">Membrane</keyword>
<dbReference type="Proteomes" id="UP001327560">
    <property type="component" value="Chromosome 3"/>
</dbReference>
<feature type="transmembrane region" description="Helical" evidence="1">
    <location>
        <begin position="42"/>
        <end position="61"/>
    </location>
</feature>
<gene>
    <name evidence="3" type="ORF">Cni_G08683</name>
</gene>
<evidence type="ECO:0000313" key="3">
    <source>
        <dbReference type="EMBL" id="WOK99971.1"/>
    </source>
</evidence>
<dbReference type="PANTHER" id="PTHR42861">
    <property type="entry name" value="CALCIUM-TRANSPORTING ATPASE"/>
    <property type="match status" value="1"/>
</dbReference>
<name>A0AAQ3K4J2_9LILI</name>
<keyword evidence="1" id="KW-1133">Transmembrane helix</keyword>
<dbReference type="Gene3D" id="2.70.150.10">
    <property type="entry name" value="Calcium-transporting ATPase, cytoplasmic transduction domain A"/>
    <property type="match status" value="1"/>
</dbReference>
<dbReference type="AlphaFoldDB" id="A0AAQ3K4J2"/>
<protein>
    <submittedName>
        <fullName evidence="3">Plasma membrane ATPase 4-like</fullName>
    </submittedName>
</protein>
<dbReference type="InterPro" id="IPR023298">
    <property type="entry name" value="ATPase_P-typ_TM_dom_sf"/>
</dbReference>
<dbReference type="FunFam" id="2.70.150.10:FF:000004">
    <property type="entry name" value="Plasma membrane ATPase"/>
    <property type="match status" value="1"/>
</dbReference>
<sequence>MLHHGLRQILKFLGFMWNPLSWVMEVAAIMAIALANGGPPDWQDFVGISVLLVINSTISFIEENNAENAIATLMTDLAPKTKVLRDGKWSEQEAAILVPGDIINIKLEDIILVDARLLEGDPLKIDQSTLTGESLPVTKHPDQEVFSGSTCQQGEIEAIVITTGIHTFFSKAISRRCSWPSKTYASAPSRSDGHRDHRHVPCRAYVVTSLADATRGGGWVCR</sequence>
<feature type="domain" description="P-type ATPase A" evidence="2">
    <location>
        <begin position="78"/>
        <end position="174"/>
    </location>
</feature>
<dbReference type="EMBL" id="CP136892">
    <property type="protein sequence ID" value="WOK99971.1"/>
    <property type="molecule type" value="Genomic_DNA"/>
</dbReference>
<keyword evidence="1" id="KW-0812">Transmembrane</keyword>
<evidence type="ECO:0000256" key="1">
    <source>
        <dbReference type="SAM" id="Phobius"/>
    </source>
</evidence>
<dbReference type="Pfam" id="PF00122">
    <property type="entry name" value="E1-E2_ATPase"/>
    <property type="match status" value="1"/>
</dbReference>
<dbReference type="SUPFAM" id="SSF81665">
    <property type="entry name" value="Calcium ATPase, transmembrane domain M"/>
    <property type="match status" value="1"/>
</dbReference>
<evidence type="ECO:0000313" key="4">
    <source>
        <dbReference type="Proteomes" id="UP001327560"/>
    </source>
</evidence>